<dbReference type="InterPro" id="IPR013783">
    <property type="entry name" value="Ig-like_fold"/>
</dbReference>
<evidence type="ECO:0000256" key="3">
    <source>
        <dbReference type="ARBA" id="ARBA00023319"/>
    </source>
</evidence>
<dbReference type="SMART" id="SM00408">
    <property type="entry name" value="IGc2"/>
    <property type="match status" value="1"/>
</dbReference>
<dbReference type="Proteomes" id="UP000036681">
    <property type="component" value="Unplaced"/>
</dbReference>
<dbReference type="GO" id="GO:0043025">
    <property type="term" value="C:neuronal cell body"/>
    <property type="evidence" value="ECO:0007669"/>
    <property type="project" value="TreeGrafter"/>
</dbReference>
<dbReference type="Pfam" id="PF07679">
    <property type="entry name" value="I-set"/>
    <property type="match status" value="1"/>
</dbReference>
<proteinExistence type="predicted"/>
<dbReference type="PANTHER" id="PTHR45080:SF8">
    <property type="entry name" value="IG-LIKE DOMAIN-CONTAINING PROTEIN"/>
    <property type="match status" value="1"/>
</dbReference>
<evidence type="ECO:0000256" key="2">
    <source>
        <dbReference type="ARBA" id="ARBA00023157"/>
    </source>
</evidence>
<feature type="domain" description="Ig-like" evidence="4">
    <location>
        <begin position="5"/>
        <end position="97"/>
    </location>
</feature>
<reference evidence="6" key="1">
    <citation type="submission" date="2017-02" db="UniProtKB">
        <authorList>
            <consortium name="WormBaseParasite"/>
        </authorList>
    </citation>
    <scope>IDENTIFICATION</scope>
</reference>
<dbReference type="SUPFAM" id="SSF48726">
    <property type="entry name" value="Immunoglobulin"/>
    <property type="match status" value="1"/>
</dbReference>
<dbReference type="GO" id="GO:0008046">
    <property type="term" value="F:axon guidance receptor activity"/>
    <property type="evidence" value="ECO:0007669"/>
    <property type="project" value="TreeGrafter"/>
</dbReference>
<dbReference type="WBParaSite" id="ALUE_0001638901-mRNA-1">
    <property type="protein sequence ID" value="ALUE_0001638901-mRNA-1"/>
    <property type="gene ID" value="ALUE_0001638901"/>
</dbReference>
<name>A0A0M3IE81_ASCLU</name>
<protein>
    <submittedName>
        <fullName evidence="6">Ig-like domain-containing protein</fullName>
    </submittedName>
</protein>
<evidence type="ECO:0000256" key="1">
    <source>
        <dbReference type="ARBA" id="ARBA00022729"/>
    </source>
</evidence>
<dbReference type="InterPro" id="IPR050958">
    <property type="entry name" value="Cell_Adh-Cytoskel_Orgn"/>
</dbReference>
<dbReference type="InterPro" id="IPR013098">
    <property type="entry name" value="Ig_I-set"/>
</dbReference>
<keyword evidence="3" id="KW-0393">Immunoglobulin domain</keyword>
<dbReference type="InterPro" id="IPR007110">
    <property type="entry name" value="Ig-like_dom"/>
</dbReference>
<dbReference type="PANTHER" id="PTHR45080">
    <property type="entry name" value="CONTACTIN 5"/>
    <property type="match status" value="1"/>
</dbReference>
<dbReference type="AlphaFoldDB" id="A0A0M3IE81"/>
<evidence type="ECO:0000313" key="6">
    <source>
        <dbReference type="WBParaSite" id="ALUE_0001638901-mRNA-1"/>
    </source>
</evidence>
<dbReference type="GO" id="GO:0050808">
    <property type="term" value="P:synapse organization"/>
    <property type="evidence" value="ECO:0007669"/>
    <property type="project" value="TreeGrafter"/>
</dbReference>
<evidence type="ECO:0000259" key="4">
    <source>
        <dbReference type="PROSITE" id="PS50835"/>
    </source>
</evidence>
<sequence>MPGAPRFTQKPSIQQTPQGDLLMECHLEADPPPDIVWHHAGTPIPAGPRVTLTLTNLHDNLYKAILIIKEPNVGDGGAYKCTASNQFGESNANINLNFAGEYFFFEPNVADGGAYKCTASNQFGESNANINLNFAGEYFFFFISLRIAAITMVI</sequence>
<keyword evidence="2" id="KW-1015">Disulfide bond</keyword>
<keyword evidence="5" id="KW-1185">Reference proteome</keyword>
<dbReference type="PROSITE" id="PS50835">
    <property type="entry name" value="IG_LIKE"/>
    <property type="match status" value="1"/>
</dbReference>
<dbReference type="GO" id="GO:0007156">
    <property type="term" value="P:homophilic cell adhesion via plasma membrane adhesion molecules"/>
    <property type="evidence" value="ECO:0007669"/>
    <property type="project" value="TreeGrafter"/>
</dbReference>
<keyword evidence="1" id="KW-0732">Signal</keyword>
<evidence type="ECO:0000313" key="5">
    <source>
        <dbReference type="Proteomes" id="UP000036681"/>
    </source>
</evidence>
<dbReference type="Gene3D" id="2.60.40.10">
    <property type="entry name" value="Immunoglobulins"/>
    <property type="match status" value="2"/>
</dbReference>
<accession>A0A0M3IE81</accession>
<dbReference type="GO" id="GO:0030424">
    <property type="term" value="C:axon"/>
    <property type="evidence" value="ECO:0007669"/>
    <property type="project" value="TreeGrafter"/>
</dbReference>
<dbReference type="InterPro" id="IPR036179">
    <property type="entry name" value="Ig-like_dom_sf"/>
</dbReference>
<dbReference type="GO" id="GO:0005886">
    <property type="term" value="C:plasma membrane"/>
    <property type="evidence" value="ECO:0007669"/>
    <property type="project" value="TreeGrafter"/>
</dbReference>
<dbReference type="FunFam" id="2.60.40.10:FF:000097">
    <property type="entry name" value="Bent, isoform F"/>
    <property type="match status" value="1"/>
</dbReference>
<dbReference type="InterPro" id="IPR003598">
    <property type="entry name" value="Ig_sub2"/>
</dbReference>
<organism evidence="5 6">
    <name type="scientific">Ascaris lumbricoides</name>
    <name type="common">Giant roundworm</name>
    <dbReference type="NCBI Taxonomy" id="6252"/>
    <lineage>
        <taxon>Eukaryota</taxon>
        <taxon>Metazoa</taxon>
        <taxon>Ecdysozoa</taxon>
        <taxon>Nematoda</taxon>
        <taxon>Chromadorea</taxon>
        <taxon>Rhabditida</taxon>
        <taxon>Spirurina</taxon>
        <taxon>Ascaridomorpha</taxon>
        <taxon>Ascaridoidea</taxon>
        <taxon>Ascarididae</taxon>
        <taxon>Ascaris</taxon>
    </lineage>
</organism>